<dbReference type="Proteomes" id="UP001054252">
    <property type="component" value="Unassembled WGS sequence"/>
</dbReference>
<dbReference type="InterPro" id="IPR036047">
    <property type="entry name" value="F-box-like_dom_sf"/>
</dbReference>
<feature type="transmembrane region" description="Helical" evidence="1">
    <location>
        <begin position="127"/>
        <end position="153"/>
    </location>
</feature>
<keyword evidence="4" id="KW-1185">Reference proteome</keyword>
<feature type="transmembrane region" description="Helical" evidence="1">
    <location>
        <begin position="99"/>
        <end position="121"/>
    </location>
</feature>
<dbReference type="PROSITE" id="PS50181">
    <property type="entry name" value="FBOX"/>
    <property type="match status" value="1"/>
</dbReference>
<dbReference type="InterPro" id="IPR013187">
    <property type="entry name" value="F-box-assoc_dom_typ3"/>
</dbReference>
<feature type="transmembrane region" description="Helical" evidence="1">
    <location>
        <begin position="67"/>
        <end position="87"/>
    </location>
</feature>
<dbReference type="InterPro" id="IPR017451">
    <property type="entry name" value="F-box-assoc_interact_dom"/>
</dbReference>
<dbReference type="NCBIfam" id="TIGR01640">
    <property type="entry name" value="F_box_assoc_1"/>
    <property type="match status" value="1"/>
</dbReference>
<evidence type="ECO:0000313" key="4">
    <source>
        <dbReference type="Proteomes" id="UP001054252"/>
    </source>
</evidence>
<evidence type="ECO:0000259" key="2">
    <source>
        <dbReference type="PROSITE" id="PS50181"/>
    </source>
</evidence>
<keyword evidence="1" id="KW-1133">Transmembrane helix</keyword>
<dbReference type="SUPFAM" id="SSF81383">
    <property type="entry name" value="F-box domain"/>
    <property type="match status" value="1"/>
</dbReference>
<evidence type="ECO:0000313" key="3">
    <source>
        <dbReference type="EMBL" id="GKU87359.1"/>
    </source>
</evidence>
<sequence length="549" mass="62669">MTAVLLAVKKEGAASKERKRKASIGRFFARAFLSSMDWLWRLTMIFLDRPICLPGFFRRLWDFLSPAVPRSTMFTFCAGFHFLMKFLMSFFGKVFRSLLTVAIAVRRSLSTAVGIFLVGFIQGMFPWLGFLGHFICCLVLWRLLVDFFTGFLLPSLSTLSNLLMGFISGIFSGLSLSLFLGPVYNLRAAILSIGRQFGRRFNRRKVTYFPEHLLEEIFAHLPAKSLVRYASLSKSFRACFYDRHFLRLKLARCRKLKLIVTTGINMLSVELDGSHGTPPILLPNPLSLDLKDLDSKNIICDLYGSTDGLILLGVYLIILERERRQGFFYILKGLYNPSIRKFQIISIPPLKEQVGYIGTITSCFGYDSSSHDYKVVELLMFENLEIWVYSFKSETWKRVCNLQVNLFNGHLGSRLSAYLDGSVYIPVNNTIVQFRLCDEQVQIISLPDENVTSSLIVIDEALCTMKTNGSVQEFYKFINGNWVQFLVLKEENMLGWTLLGKSADNRYLFNAGEHFLLYSESDGATEIPGVRVIDGFDFYIPVLETTVWP</sequence>
<dbReference type="Pfam" id="PF08268">
    <property type="entry name" value="FBA_3"/>
    <property type="match status" value="1"/>
</dbReference>
<protein>
    <recommendedName>
        <fullName evidence="2">F-box domain-containing protein</fullName>
    </recommendedName>
</protein>
<organism evidence="3 4">
    <name type="scientific">Rubroshorea leprosula</name>
    <dbReference type="NCBI Taxonomy" id="152421"/>
    <lineage>
        <taxon>Eukaryota</taxon>
        <taxon>Viridiplantae</taxon>
        <taxon>Streptophyta</taxon>
        <taxon>Embryophyta</taxon>
        <taxon>Tracheophyta</taxon>
        <taxon>Spermatophyta</taxon>
        <taxon>Magnoliopsida</taxon>
        <taxon>eudicotyledons</taxon>
        <taxon>Gunneridae</taxon>
        <taxon>Pentapetalae</taxon>
        <taxon>rosids</taxon>
        <taxon>malvids</taxon>
        <taxon>Malvales</taxon>
        <taxon>Dipterocarpaceae</taxon>
        <taxon>Rubroshorea</taxon>
    </lineage>
</organism>
<feature type="transmembrane region" description="Helical" evidence="1">
    <location>
        <begin position="162"/>
        <end position="184"/>
    </location>
</feature>
<keyword evidence="1" id="KW-0812">Transmembrane</keyword>
<accession>A0AAV5HNZ9</accession>
<dbReference type="InterPro" id="IPR001810">
    <property type="entry name" value="F-box_dom"/>
</dbReference>
<reference evidence="3 4" key="1">
    <citation type="journal article" date="2021" name="Commun. Biol.">
        <title>The genome of Shorea leprosula (Dipterocarpaceae) highlights the ecological relevance of drought in aseasonal tropical rainforests.</title>
        <authorList>
            <person name="Ng K.K.S."/>
            <person name="Kobayashi M.J."/>
            <person name="Fawcett J.A."/>
            <person name="Hatakeyama M."/>
            <person name="Paape T."/>
            <person name="Ng C.H."/>
            <person name="Ang C.C."/>
            <person name="Tnah L.H."/>
            <person name="Lee C.T."/>
            <person name="Nishiyama T."/>
            <person name="Sese J."/>
            <person name="O'Brien M.J."/>
            <person name="Copetti D."/>
            <person name="Mohd Noor M.I."/>
            <person name="Ong R.C."/>
            <person name="Putra M."/>
            <person name="Sireger I.Z."/>
            <person name="Indrioko S."/>
            <person name="Kosugi Y."/>
            <person name="Izuno A."/>
            <person name="Isagi Y."/>
            <person name="Lee S.L."/>
            <person name="Shimizu K.K."/>
        </authorList>
    </citation>
    <scope>NUCLEOTIDE SEQUENCE [LARGE SCALE GENOMIC DNA]</scope>
    <source>
        <strain evidence="3">214</strain>
    </source>
</reference>
<proteinExistence type="predicted"/>
<dbReference type="PANTHER" id="PTHR31672:SF13">
    <property type="entry name" value="F-BOX PROTEIN CPR30-LIKE"/>
    <property type="match status" value="1"/>
</dbReference>
<keyword evidence="1" id="KW-0472">Membrane</keyword>
<evidence type="ECO:0000256" key="1">
    <source>
        <dbReference type="SAM" id="Phobius"/>
    </source>
</evidence>
<feature type="domain" description="F-box" evidence="2">
    <location>
        <begin position="203"/>
        <end position="248"/>
    </location>
</feature>
<dbReference type="Gene3D" id="1.20.1280.50">
    <property type="match status" value="1"/>
</dbReference>
<dbReference type="Pfam" id="PF00646">
    <property type="entry name" value="F-box"/>
    <property type="match status" value="1"/>
</dbReference>
<dbReference type="SMART" id="SM00256">
    <property type="entry name" value="FBOX"/>
    <property type="match status" value="1"/>
</dbReference>
<name>A0AAV5HNZ9_9ROSI</name>
<dbReference type="PANTHER" id="PTHR31672">
    <property type="entry name" value="BNACNNG10540D PROTEIN"/>
    <property type="match status" value="1"/>
</dbReference>
<dbReference type="EMBL" id="BPVZ01000002">
    <property type="protein sequence ID" value="GKU87359.1"/>
    <property type="molecule type" value="Genomic_DNA"/>
</dbReference>
<dbReference type="AlphaFoldDB" id="A0AAV5HNZ9"/>
<comment type="caution">
    <text evidence="3">The sequence shown here is derived from an EMBL/GenBank/DDBJ whole genome shotgun (WGS) entry which is preliminary data.</text>
</comment>
<gene>
    <name evidence="3" type="ORF">SLEP1_g1767</name>
</gene>
<dbReference type="InterPro" id="IPR050796">
    <property type="entry name" value="SCF_F-box_component"/>
</dbReference>